<dbReference type="SUPFAM" id="SSF46689">
    <property type="entry name" value="Homeodomain-like"/>
    <property type="match status" value="1"/>
</dbReference>
<dbReference type="Pfam" id="PF18556">
    <property type="entry name" value="TetR_C_35"/>
    <property type="match status" value="1"/>
</dbReference>
<evidence type="ECO:0000256" key="2">
    <source>
        <dbReference type="ARBA" id="ARBA00023125"/>
    </source>
</evidence>
<dbReference type="PATRIC" id="fig|451644.5.peg.380"/>
<evidence type="ECO:0000256" key="4">
    <source>
        <dbReference type="PROSITE-ProRule" id="PRU00335"/>
    </source>
</evidence>
<dbReference type="Gene3D" id="1.10.357.10">
    <property type="entry name" value="Tetracycline Repressor, domain 2"/>
    <property type="match status" value="1"/>
</dbReference>
<dbReference type="Proteomes" id="UP000037594">
    <property type="component" value="Unassembled WGS sequence"/>
</dbReference>
<dbReference type="InterPro" id="IPR009057">
    <property type="entry name" value="Homeodomain-like_sf"/>
</dbReference>
<evidence type="ECO:0000259" key="5">
    <source>
        <dbReference type="PROSITE" id="PS50977"/>
    </source>
</evidence>
<accession>A0A0J8UHR9</accession>
<dbReference type="PANTHER" id="PTHR30055:SF234">
    <property type="entry name" value="HTH-TYPE TRANSCRIPTIONAL REGULATOR BETI"/>
    <property type="match status" value="1"/>
</dbReference>
<evidence type="ECO:0000313" key="7">
    <source>
        <dbReference type="Proteomes" id="UP000037594"/>
    </source>
</evidence>
<keyword evidence="3" id="KW-0804">Transcription</keyword>
<evidence type="ECO:0000313" key="6">
    <source>
        <dbReference type="EMBL" id="KMV20447.1"/>
    </source>
</evidence>
<dbReference type="InterPro" id="IPR040611">
    <property type="entry name" value="AlkX_C"/>
</dbReference>
<organism evidence="6 7">
    <name type="scientific">Mycolicibacterium conceptionense</name>
    <dbReference type="NCBI Taxonomy" id="451644"/>
    <lineage>
        <taxon>Bacteria</taxon>
        <taxon>Bacillati</taxon>
        <taxon>Actinomycetota</taxon>
        <taxon>Actinomycetes</taxon>
        <taxon>Mycobacteriales</taxon>
        <taxon>Mycobacteriaceae</taxon>
        <taxon>Mycolicibacterium</taxon>
    </lineage>
</organism>
<dbReference type="GO" id="GO:0003700">
    <property type="term" value="F:DNA-binding transcription factor activity"/>
    <property type="evidence" value="ECO:0007669"/>
    <property type="project" value="TreeGrafter"/>
</dbReference>
<keyword evidence="2 4" id="KW-0238">DNA-binding</keyword>
<dbReference type="GO" id="GO:0000976">
    <property type="term" value="F:transcription cis-regulatory region binding"/>
    <property type="evidence" value="ECO:0007669"/>
    <property type="project" value="TreeGrafter"/>
</dbReference>
<comment type="caution">
    <text evidence="6">The sequence shown here is derived from an EMBL/GenBank/DDBJ whole genome shotgun (WGS) entry which is preliminary data.</text>
</comment>
<feature type="domain" description="HTH tetR-type" evidence="5">
    <location>
        <begin position="12"/>
        <end position="72"/>
    </location>
</feature>
<feature type="DNA-binding region" description="H-T-H motif" evidence="4">
    <location>
        <begin position="35"/>
        <end position="54"/>
    </location>
</feature>
<dbReference type="PANTHER" id="PTHR30055">
    <property type="entry name" value="HTH-TYPE TRANSCRIPTIONAL REGULATOR RUTR"/>
    <property type="match status" value="1"/>
</dbReference>
<evidence type="ECO:0000256" key="1">
    <source>
        <dbReference type="ARBA" id="ARBA00023015"/>
    </source>
</evidence>
<gene>
    <name evidence="6" type="ORF">ACT17_01900</name>
</gene>
<dbReference type="PROSITE" id="PS50977">
    <property type="entry name" value="HTH_TETR_2"/>
    <property type="match status" value="1"/>
</dbReference>
<keyword evidence="1" id="KW-0805">Transcription regulation</keyword>
<name>A0A0J8UHR9_9MYCO</name>
<sequence length="206" mass="22231">MPTEPARVSFRRHVREKVLRATRELAIEKGWDQVRMSEVAESVGVSRPTLYKEFGDKQGLGDALVVSEGQRFMEGILAVLAEHVGDVRGGITAAVQFTLCEAEDSPLLKAVLTSNPSGNDRGGSSSTGVLPLLPTSASLLQLCSAALITWFNDHFDDLDPEDVEEVADVLVRLTVSHVVLPAADIATTGERISRVALRYLGVVHSL</sequence>
<dbReference type="InterPro" id="IPR050109">
    <property type="entry name" value="HTH-type_TetR-like_transc_reg"/>
</dbReference>
<evidence type="ECO:0000256" key="3">
    <source>
        <dbReference type="ARBA" id="ARBA00023163"/>
    </source>
</evidence>
<protein>
    <submittedName>
        <fullName evidence="6">TetR family transcriptional regulator</fullName>
    </submittedName>
</protein>
<reference evidence="6 7" key="1">
    <citation type="submission" date="2015-06" db="EMBL/GenBank/DDBJ databases">
        <title>Genome sequence of Mycobacterium conceptionense strain MLE.</title>
        <authorList>
            <person name="Greninger A.L."/>
            <person name="Cunningham G."/>
            <person name="Chiu C.Y."/>
            <person name="Miller S."/>
        </authorList>
    </citation>
    <scope>NUCLEOTIDE SEQUENCE [LARGE SCALE GENOMIC DNA]</scope>
    <source>
        <strain evidence="6 7">MLE</strain>
    </source>
</reference>
<dbReference type="EMBL" id="LFOD01000001">
    <property type="protein sequence ID" value="KMV20447.1"/>
    <property type="molecule type" value="Genomic_DNA"/>
</dbReference>
<dbReference type="InterPro" id="IPR001647">
    <property type="entry name" value="HTH_TetR"/>
</dbReference>
<dbReference type="PRINTS" id="PR00455">
    <property type="entry name" value="HTHTETR"/>
</dbReference>
<dbReference type="AlphaFoldDB" id="A0A0J8UHR9"/>
<dbReference type="Pfam" id="PF00440">
    <property type="entry name" value="TetR_N"/>
    <property type="match status" value="1"/>
</dbReference>
<proteinExistence type="predicted"/>
<dbReference type="OrthoDB" id="4371863at2"/>